<evidence type="ECO:0000313" key="3">
    <source>
        <dbReference type="Proteomes" id="UP000308730"/>
    </source>
</evidence>
<sequence length="211" mass="23157">MVPGLLEPVTGNSEVTVQEVQAAMEAQEMLLRSRGCVVWGTARPSMVANKSAVQSPPNGNDRSVCPATIANESSHSSNIAQPLSDESDASSSTAADESSTVTTPEERLHPNGKPLIKIREVSEVYDHDEYIPLRYFRRVHNLDESKHVTRDTLVTVAQVEQAEEAYRDAPSTDSLTADQLRAILYAVDMQWDSLSQKGDGREESNCHYGVE</sequence>
<proteinExistence type="predicted"/>
<reference evidence="2 3" key="1">
    <citation type="submission" date="2019-02" db="EMBL/GenBank/DDBJ databases">
        <title>Genome sequencing of the rare red list fungi Antrodiella citrinella (Flaviporus citrinellus).</title>
        <authorList>
            <person name="Buettner E."/>
            <person name="Kellner H."/>
        </authorList>
    </citation>
    <scope>NUCLEOTIDE SEQUENCE [LARGE SCALE GENOMIC DNA]</scope>
    <source>
        <strain evidence="2 3">DSM 108506</strain>
    </source>
</reference>
<accession>A0A4S4LL89</accession>
<dbReference type="EMBL" id="SGPM01001153">
    <property type="protein sequence ID" value="THH12882.1"/>
    <property type="molecule type" value="Genomic_DNA"/>
</dbReference>
<dbReference type="AlphaFoldDB" id="A0A4S4LL89"/>
<feature type="compositionally biased region" description="Polar residues" evidence="1">
    <location>
        <begin position="72"/>
        <end position="81"/>
    </location>
</feature>
<gene>
    <name evidence="2" type="ORF">EUX98_g9780</name>
</gene>
<feature type="region of interest" description="Disordered" evidence="1">
    <location>
        <begin position="72"/>
        <end position="114"/>
    </location>
</feature>
<organism evidence="2 3">
    <name type="scientific">Antrodiella citrinella</name>
    <dbReference type="NCBI Taxonomy" id="2447956"/>
    <lineage>
        <taxon>Eukaryota</taxon>
        <taxon>Fungi</taxon>
        <taxon>Dikarya</taxon>
        <taxon>Basidiomycota</taxon>
        <taxon>Agaricomycotina</taxon>
        <taxon>Agaricomycetes</taxon>
        <taxon>Polyporales</taxon>
        <taxon>Steccherinaceae</taxon>
        <taxon>Antrodiella</taxon>
    </lineage>
</organism>
<evidence type="ECO:0000256" key="1">
    <source>
        <dbReference type="SAM" id="MobiDB-lite"/>
    </source>
</evidence>
<protein>
    <submittedName>
        <fullName evidence="2">Uncharacterized protein</fullName>
    </submittedName>
</protein>
<keyword evidence="3" id="KW-1185">Reference proteome</keyword>
<evidence type="ECO:0000313" key="2">
    <source>
        <dbReference type="EMBL" id="THH12882.1"/>
    </source>
</evidence>
<feature type="compositionally biased region" description="Low complexity" evidence="1">
    <location>
        <begin position="89"/>
        <end position="100"/>
    </location>
</feature>
<dbReference type="Proteomes" id="UP000308730">
    <property type="component" value="Unassembled WGS sequence"/>
</dbReference>
<name>A0A4S4LL89_9APHY</name>
<comment type="caution">
    <text evidence="2">The sequence shown here is derived from an EMBL/GenBank/DDBJ whole genome shotgun (WGS) entry which is preliminary data.</text>
</comment>